<dbReference type="GO" id="GO:0005615">
    <property type="term" value="C:extracellular space"/>
    <property type="evidence" value="ECO:0007669"/>
    <property type="project" value="TreeGrafter"/>
</dbReference>
<dbReference type="InterPro" id="IPR057246">
    <property type="entry name" value="CARBOXYPEPT_ZN_1"/>
</dbReference>
<dbReference type="Proteomes" id="UP000789390">
    <property type="component" value="Unassembled WGS sequence"/>
</dbReference>
<evidence type="ECO:0000256" key="11">
    <source>
        <dbReference type="PROSITE-ProRule" id="PRU01379"/>
    </source>
</evidence>
<evidence type="ECO:0000256" key="4">
    <source>
        <dbReference type="ARBA" id="ARBA00022670"/>
    </source>
</evidence>
<keyword evidence="7" id="KW-0378">Hydrolase</keyword>
<dbReference type="PROSITE" id="PS00132">
    <property type="entry name" value="CARBOXYPEPT_ZN_1"/>
    <property type="match status" value="1"/>
</dbReference>
<dbReference type="PRINTS" id="PR00765">
    <property type="entry name" value="CRBOXYPTASEA"/>
</dbReference>
<evidence type="ECO:0000256" key="5">
    <source>
        <dbReference type="ARBA" id="ARBA00022723"/>
    </source>
</evidence>
<comment type="caution">
    <text evidence="13">The sequence shown here is derived from an EMBL/GenBank/DDBJ whole genome shotgun (WGS) entry which is preliminary data.</text>
</comment>
<organism evidence="13 14">
    <name type="scientific">Daphnia galeata</name>
    <dbReference type="NCBI Taxonomy" id="27404"/>
    <lineage>
        <taxon>Eukaryota</taxon>
        <taxon>Metazoa</taxon>
        <taxon>Ecdysozoa</taxon>
        <taxon>Arthropoda</taxon>
        <taxon>Crustacea</taxon>
        <taxon>Branchiopoda</taxon>
        <taxon>Diplostraca</taxon>
        <taxon>Cladocera</taxon>
        <taxon>Anomopoda</taxon>
        <taxon>Daphniidae</taxon>
        <taxon>Daphnia</taxon>
    </lineage>
</organism>
<dbReference type="SMART" id="SM00631">
    <property type="entry name" value="Zn_pept"/>
    <property type="match status" value="1"/>
</dbReference>
<reference evidence="13" key="1">
    <citation type="submission" date="2021-11" db="EMBL/GenBank/DDBJ databases">
        <authorList>
            <person name="Schell T."/>
        </authorList>
    </citation>
    <scope>NUCLEOTIDE SEQUENCE</scope>
    <source>
        <strain evidence="13">M5</strain>
    </source>
</reference>
<sequence>MCLVQVHHICRMHGKPSRTSFSFTEKPNRFDGCINILKLGNIRTGCLGDNNPFLFGVATPLKKLFLCHRLFSGDNCKTLSEKTYTKRMSLLLLLTIVALQSSPAISDPFVSYSGYKVWAISPRTNEENQFLGKMSQQYGLTVLREAKFVNSSMDLVIPPTLERDLKNVMDNANIPFVVTINDLQTAIDNQNSNNDEIPNSRAAAHNMTWTNYHRLSNIYGYMSYLTTTYPNLVTLINIGISYEKRPLYVLRISNSSSPGTNPAIWIDGGIHAREWISPATVSYFIQQLVEVPANAKLLQNVDWYIMPVMNPDGYEYTFVKDRLWRKTRSLTSNPSCPGVDPNRNFGYKWGGLGTSTDPCSAVFKGTKAFSEPETIATSNYILGKSSQIKLYLTFHSYGQYALIPYGYDVVYPPDYNDMLALANKAVSKFTKYKFSVGSTAALLYAAAGGSGDWAKSIGIKYSYTFELADTGANGFTLPASQILPVGQDFFPALDVFATQVSAATTTTARVTTSKPTTKLPTTTSKKPTITPCRCTCP</sequence>
<evidence type="ECO:0000256" key="7">
    <source>
        <dbReference type="ARBA" id="ARBA00022801"/>
    </source>
</evidence>
<dbReference type="InterPro" id="IPR003146">
    <property type="entry name" value="M14A_act_pep"/>
</dbReference>
<keyword evidence="10" id="KW-1015">Disulfide bond</keyword>
<name>A0A8J2S6T9_9CRUS</name>
<evidence type="ECO:0000256" key="1">
    <source>
        <dbReference type="ARBA" id="ARBA00001947"/>
    </source>
</evidence>
<evidence type="ECO:0000256" key="6">
    <source>
        <dbReference type="ARBA" id="ARBA00022729"/>
    </source>
</evidence>
<dbReference type="EMBL" id="CAKKLH010000303">
    <property type="protein sequence ID" value="CAH0110506.1"/>
    <property type="molecule type" value="Genomic_DNA"/>
</dbReference>
<evidence type="ECO:0000256" key="10">
    <source>
        <dbReference type="ARBA" id="ARBA00023157"/>
    </source>
</evidence>
<keyword evidence="5" id="KW-0479">Metal-binding</keyword>
<keyword evidence="9" id="KW-0482">Metalloprotease</keyword>
<feature type="domain" description="Peptidase M14" evidence="12">
    <location>
        <begin position="211"/>
        <end position="500"/>
    </location>
</feature>
<dbReference type="SUPFAM" id="SSF53187">
    <property type="entry name" value="Zn-dependent exopeptidases"/>
    <property type="match status" value="1"/>
</dbReference>
<proteinExistence type="inferred from homology"/>
<keyword evidence="6" id="KW-0732">Signal</keyword>
<dbReference type="PANTHER" id="PTHR11705">
    <property type="entry name" value="PROTEASE FAMILY M14 CARBOXYPEPTIDASE A,B"/>
    <property type="match status" value="1"/>
</dbReference>
<keyword evidence="8" id="KW-0862">Zinc</keyword>
<dbReference type="InterPro" id="IPR036990">
    <property type="entry name" value="M14A-like_propep"/>
</dbReference>
<keyword evidence="14" id="KW-1185">Reference proteome</keyword>
<dbReference type="PROSITE" id="PS52035">
    <property type="entry name" value="PEPTIDASE_M14"/>
    <property type="match status" value="1"/>
</dbReference>
<dbReference type="Pfam" id="PF00246">
    <property type="entry name" value="Peptidase_M14"/>
    <property type="match status" value="1"/>
</dbReference>
<keyword evidence="3" id="KW-0121">Carboxypeptidase</keyword>
<feature type="active site" description="Proton donor/acceptor" evidence="11">
    <location>
        <position position="466"/>
    </location>
</feature>
<dbReference type="InterPro" id="IPR000834">
    <property type="entry name" value="Peptidase_M14"/>
</dbReference>
<dbReference type="FunFam" id="3.40.630.10:FF:000001">
    <property type="entry name" value="Carboxypeptidase B"/>
    <property type="match status" value="1"/>
</dbReference>
<comment type="similarity">
    <text evidence="2 11">Belongs to the peptidase M14 family.</text>
</comment>
<dbReference type="GO" id="GO:0006508">
    <property type="term" value="P:proteolysis"/>
    <property type="evidence" value="ECO:0007669"/>
    <property type="project" value="UniProtKB-KW"/>
</dbReference>
<dbReference type="GO" id="GO:0008270">
    <property type="term" value="F:zinc ion binding"/>
    <property type="evidence" value="ECO:0007669"/>
    <property type="project" value="InterPro"/>
</dbReference>
<gene>
    <name evidence="13" type="ORF">DGAL_LOCUS14075</name>
</gene>
<evidence type="ECO:0000259" key="12">
    <source>
        <dbReference type="PROSITE" id="PS52035"/>
    </source>
</evidence>
<dbReference type="GO" id="GO:0004181">
    <property type="term" value="F:metallocarboxypeptidase activity"/>
    <property type="evidence" value="ECO:0007669"/>
    <property type="project" value="InterPro"/>
</dbReference>
<dbReference type="Gene3D" id="3.40.630.10">
    <property type="entry name" value="Zn peptidases"/>
    <property type="match status" value="1"/>
</dbReference>
<dbReference type="PANTHER" id="PTHR11705:SF91">
    <property type="entry name" value="FI01817P-RELATED"/>
    <property type="match status" value="1"/>
</dbReference>
<accession>A0A8J2S6T9</accession>
<evidence type="ECO:0000256" key="3">
    <source>
        <dbReference type="ARBA" id="ARBA00022645"/>
    </source>
</evidence>
<evidence type="ECO:0000313" key="13">
    <source>
        <dbReference type="EMBL" id="CAH0110506.1"/>
    </source>
</evidence>
<dbReference type="CDD" id="cd03860">
    <property type="entry name" value="M14_CP_A-B_like"/>
    <property type="match status" value="1"/>
</dbReference>
<comment type="cofactor">
    <cofactor evidence="1">
        <name>Zn(2+)</name>
        <dbReference type="ChEBI" id="CHEBI:29105"/>
    </cofactor>
</comment>
<dbReference type="OrthoDB" id="3626597at2759"/>
<evidence type="ECO:0000313" key="14">
    <source>
        <dbReference type="Proteomes" id="UP000789390"/>
    </source>
</evidence>
<dbReference type="AlphaFoldDB" id="A0A8J2S6T9"/>
<evidence type="ECO:0000256" key="2">
    <source>
        <dbReference type="ARBA" id="ARBA00005988"/>
    </source>
</evidence>
<protein>
    <recommendedName>
        <fullName evidence="12">Peptidase M14 domain-containing protein</fullName>
    </recommendedName>
</protein>
<keyword evidence="4" id="KW-0645">Protease</keyword>
<evidence type="ECO:0000256" key="9">
    <source>
        <dbReference type="ARBA" id="ARBA00023049"/>
    </source>
</evidence>
<dbReference type="Gene3D" id="3.30.70.340">
    <property type="entry name" value="Metallocarboxypeptidase-like"/>
    <property type="match status" value="1"/>
</dbReference>
<evidence type="ECO:0000256" key="8">
    <source>
        <dbReference type="ARBA" id="ARBA00022833"/>
    </source>
</evidence>
<dbReference type="Pfam" id="PF02244">
    <property type="entry name" value="Propep_M14"/>
    <property type="match status" value="1"/>
</dbReference>
<dbReference type="SUPFAM" id="SSF54897">
    <property type="entry name" value="Protease propeptides/inhibitors"/>
    <property type="match status" value="1"/>
</dbReference>